<proteinExistence type="inferred from homology"/>
<dbReference type="InterPro" id="IPR052029">
    <property type="entry name" value="PpiD_chaperone"/>
</dbReference>
<dbReference type="SUPFAM" id="SSF109998">
    <property type="entry name" value="Triger factor/SurA peptide-binding domain-like"/>
    <property type="match status" value="1"/>
</dbReference>
<keyword evidence="4 11" id="KW-0812">Transmembrane</keyword>
<keyword evidence="3" id="KW-0997">Cell inner membrane</keyword>
<dbReference type="PANTHER" id="PTHR47529">
    <property type="entry name" value="PEPTIDYL-PROLYL CIS-TRANS ISOMERASE D"/>
    <property type="match status" value="1"/>
</dbReference>
<dbReference type="InterPro" id="IPR000297">
    <property type="entry name" value="PPIase_PpiC"/>
</dbReference>
<keyword evidence="7" id="KW-0143">Chaperone</keyword>
<evidence type="ECO:0000256" key="9">
    <source>
        <dbReference type="ARBA" id="ARBA00040743"/>
    </source>
</evidence>
<dbReference type="EMBL" id="UOFU01000388">
    <property type="protein sequence ID" value="VAX04676.1"/>
    <property type="molecule type" value="Genomic_DNA"/>
</dbReference>
<dbReference type="InterPro" id="IPR027304">
    <property type="entry name" value="Trigger_fact/SurA_dom_sf"/>
</dbReference>
<keyword evidence="6 11" id="KW-0472">Membrane</keyword>
<dbReference type="InterPro" id="IPR046357">
    <property type="entry name" value="PPIase_dom_sf"/>
</dbReference>
<evidence type="ECO:0000256" key="3">
    <source>
        <dbReference type="ARBA" id="ARBA00022519"/>
    </source>
</evidence>
<name>A0A3B1AFN7_9ZZZZ</name>
<dbReference type="GO" id="GO:0005886">
    <property type="term" value="C:plasma membrane"/>
    <property type="evidence" value="ECO:0007669"/>
    <property type="project" value="UniProtKB-SubCell"/>
</dbReference>
<accession>A0A3B1AFN7</accession>
<evidence type="ECO:0000256" key="5">
    <source>
        <dbReference type="ARBA" id="ARBA00022989"/>
    </source>
</evidence>
<evidence type="ECO:0000256" key="8">
    <source>
        <dbReference type="ARBA" id="ARBA00038408"/>
    </source>
</evidence>
<evidence type="ECO:0000259" key="12">
    <source>
        <dbReference type="PROSITE" id="PS50198"/>
    </source>
</evidence>
<organism evidence="13">
    <name type="scientific">hydrothermal vent metagenome</name>
    <dbReference type="NCBI Taxonomy" id="652676"/>
    <lineage>
        <taxon>unclassified sequences</taxon>
        <taxon>metagenomes</taxon>
        <taxon>ecological metagenomes</taxon>
    </lineage>
</organism>
<dbReference type="SUPFAM" id="SSF54534">
    <property type="entry name" value="FKBP-like"/>
    <property type="match status" value="1"/>
</dbReference>
<dbReference type="Gene3D" id="3.10.50.40">
    <property type="match status" value="1"/>
</dbReference>
<evidence type="ECO:0000256" key="2">
    <source>
        <dbReference type="ARBA" id="ARBA00022475"/>
    </source>
</evidence>
<comment type="subcellular location">
    <subcellularLocation>
        <location evidence="1">Cell inner membrane</location>
        <topology evidence="1">Single-pass type II membrane protein</topology>
        <orientation evidence="1">Periplasmic side</orientation>
    </subcellularLocation>
</comment>
<dbReference type="AlphaFoldDB" id="A0A3B1AFN7"/>
<evidence type="ECO:0000313" key="13">
    <source>
        <dbReference type="EMBL" id="VAX04676.1"/>
    </source>
</evidence>
<sequence>MLTFIREKVQGWIAWVIVGLLIIPFALWGINEYFGTGGSLVAATVNDAEIDQREFRQTFYEQRDRMQEMLGGQYDSRIFDPQLRQRVINELVERELLLQNAEAMGYRVAEQNVAATIRSFESFQEEGVFSPELYRQQLRIQGQSPANYERRIKRALLASQLPMGIAQTALVTDAELDALIRLQGQQREVAYLTLPIKRYEDESDASEAAVASYYETHHERYMTPERVSVEYIELSANELGADLEPGDEKLREFYQSRSQQFSVPEERKVRHILLTLPEGAGERDVEAVRDKAKEVLERIRAGESFAALAREISEDPGSADMGGELGFISQGVMEPDFEQVAFALKAGDVSEPVLTSFGFHIITVDEIRVGEAKPFEEVRDELLREYRRDEAEREYFDLADQLTNMAYETPDSLTEVAEALGLPLKESDLFSRDGGEGVFANPQLTVMAFNDEVLKQGYNSEPVEVGERHVVVLRLKEHRKAAPLPLEEVADAIRQQIIAEKAQERAQDAAAELVRRLESGASQEEVAQEADAEWQTPAVLERNAVTVDPALVQAVFRMPRPAGGTTRYGSTALRSGDFAVLVLSRVIDGDLTSFDKAERENLRQQLANLRGAESRQAILDALKAKARIVIQLDES</sequence>
<dbReference type="PANTHER" id="PTHR47529:SF1">
    <property type="entry name" value="PERIPLASMIC CHAPERONE PPID"/>
    <property type="match status" value="1"/>
</dbReference>
<gene>
    <name evidence="13" type="ORF">MNBD_GAMMA20-2533</name>
</gene>
<dbReference type="Gene3D" id="1.10.4030.10">
    <property type="entry name" value="Porin chaperone SurA, peptide-binding domain"/>
    <property type="match status" value="1"/>
</dbReference>
<reference evidence="13" key="1">
    <citation type="submission" date="2018-06" db="EMBL/GenBank/DDBJ databases">
        <authorList>
            <person name="Zhirakovskaya E."/>
        </authorList>
    </citation>
    <scope>NUCLEOTIDE SEQUENCE</scope>
</reference>
<evidence type="ECO:0000256" key="4">
    <source>
        <dbReference type="ARBA" id="ARBA00022692"/>
    </source>
</evidence>
<dbReference type="GO" id="GO:0003755">
    <property type="term" value="F:peptidyl-prolyl cis-trans isomerase activity"/>
    <property type="evidence" value="ECO:0007669"/>
    <property type="project" value="InterPro"/>
</dbReference>
<evidence type="ECO:0000256" key="1">
    <source>
        <dbReference type="ARBA" id="ARBA00004382"/>
    </source>
</evidence>
<dbReference type="InterPro" id="IPR023058">
    <property type="entry name" value="PPIase_PpiC_CS"/>
</dbReference>
<comment type="similarity">
    <text evidence="8">Belongs to the PpiD chaperone family.</text>
</comment>
<evidence type="ECO:0000256" key="10">
    <source>
        <dbReference type="ARBA" id="ARBA00042775"/>
    </source>
</evidence>
<keyword evidence="5 11" id="KW-1133">Transmembrane helix</keyword>
<dbReference type="PROSITE" id="PS50198">
    <property type="entry name" value="PPIC_PPIASE_2"/>
    <property type="match status" value="1"/>
</dbReference>
<keyword evidence="2" id="KW-1003">Cell membrane</keyword>
<evidence type="ECO:0000256" key="7">
    <source>
        <dbReference type="ARBA" id="ARBA00023186"/>
    </source>
</evidence>
<feature type="transmembrane region" description="Helical" evidence="11">
    <location>
        <begin position="12"/>
        <end position="30"/>
    </location>
</feature>
<evidence type="ECO:0000256" key="6">
    <source>
        <dbReference type="ARBA" id="ARBA00023136"/>
    </source>
</evidence>
<evidence type="ECO:0000256" key="11">
    <source>
        <dbReference type="SAM" id="Phobius"/>
    </source>
</evidence>
<protein>
    <recommendedName>
        <fullName evidence="9">Periplasmic chaperone PpiD</fullName>
    </recommendedName>
    <alternativeName>
        <fullName evidence="10">Periplasmic folding chaperone</fullName>
    </alternativeName>
</protein>
<dbReference type="Pfam" id="PF00639">
    <property type="entry name" value="Rotamase"/>
    <property type="match status" value="1"/>
</dbReference>
<dbReference type="PROSITE" id="PS01096">
    <property type="entry name" value="PPIC_PPIASE_1"/>
    <property type="match status" value="1"/>
</dbReference>
<dbReference type="Pfam" id="PF13624">
    <property type="entry name" value="SurA_N_3"/>
    <property type="match status" value="1"/>
</dbReference>
<feature type="domain" description="PpiC" evidence="12">
    <location>
        <begin position="264"/>
        <end position="366"/>
    </location>
</feature>